<dbReference type="FunFam" id="3.30.710.10:FF:000035">
    <property type="entry name" value="Elongin C transcription elongation factor"/>
    <property type="match status" value="1"/>
</dbReference>
<dbReference type="PANTHER" id="PTHR20648">
    <property type="entry name" value="ELONGIN-C"/>
    <property type="match status" value="1"/>
</dbReference>
<dbReference type="EMBL" id="JAOPGA020001450">
    <property type="protein sequence ID" value="KAL0488586.1"/>
    <property type="molecule type" value="Genomic_DNA"/>
</dbReference>
<evidence type="ECO:0000256" key="4">
    <source>
        <dbReference type="ARBA" id="ARBA00023242"/>
    </source>
</evidence>
<dbReference type="SUPFAM" id="SSF54695">
    <property type="entry name" value="POZ domain"/>
    <property type="match status" value="1"/>
</dbReference>
<evidence type="ECO:0000256" key="3">
    <source>
        <dbReference type="ARBA" id="ARBA00021347"/>
    </source>
</evidence>
<dbReference type="AlphaFoldDB" id="A0AAW2ZIN7"/>
<evidence type="ECO:0000256" key="2">
    <source>
        <dbReference type="ARBA" id="ARBA00009993"/>
    </source>
</evidence>
<dbReference type="GO" id="GO:0005634">
    <property type="term" value="C:nucleus"/>
    <property type="evidence" value="ECO:0007669"/>
    <property type="project" value="UniProtKB-SubCell"/>
</dbReference>
<organism evidence="5 6">
    <name type="scientific">Acrasis kona</name>
    <dbReference type="NCBI Taxonomy" id="1008807"/>
    <lineage>
        <taxon>Eukaryota</taxon>
        <taxon>Discoba</taxon>
        <taxon>Heterolobosea</taxon>
        <taxon>Tetramitia</taxon>
        <taxon>Eutetramitia</taxon>
        <taxon>Acrasidae</taxon>
        <taxon>Acrasis</taxon>
    </lineage>
</organism>
<dbReference type="InterPro" id="IPR039948">
    <property type="entry name" value="ELC1"/>
</dbReference>
<sequence>MSKKPTKPNAKDTNTQFDPSVMIKLVSTDGMEFIVDRRCVIPAKALKKQLESEETTIDLGFSAEIVEKLVQYLYYKMRYDHDPDNRPQFHIEPSIALNLMVAAHYLQT</sequence>
<protein>
    <recommendedName>
        <fullName evidence="3">Elongin-C</fullName>
    </recommendedName>
</protein>
<gene>
    <name evidence="5" type="ORF">AKO1_015750</name>
</gene>
<dbReference type="GO" id="GO:0003746">
    <property type="term" value="F:translation elongation factor activity"/>
    <property type="evidence" value="ECO:0007669"/>
    <property type="project" value="UniProtKB-KW"/>
</dbReference>
<keyword evidence="5" id="KW-0251">Elongation factor</keyword>
<dbReference type="Proteomes" id="UP001431209">
    <property type="component" value="Unassembled WGS sequence"/>
</dbReference>
<keyword evidence="4" id="KW-0539">Nucleus</keyword>
<evidence type="ECO:0000313" key="5">
    <source>
        <dbReference type="EMBL" id="KAL0488586.1"/>
    </source>
</evidence>
<dbReference type="GO" id="GO:0006511">
    <property type="term" value="P:ubiquitin-dependent protein catabolic process"/>
    <property type="evidence" value="ECO:0007669"/>
    <property type="project" value="InterPro"/>
</dbReference>
<dbReference type="Gene3D" id="3.30.710.10">
    <property type="entry name" value="Potassium Channel Kv1.1, Chain A"/>
    <property type="match status" value="1"/>
</dbReference>
<keyword evidence="6" id="KW-1185">Reference proteome</keyword>
<evidence type="ECO:0000313" key="6">
    <source>
        <dbReference type="Proteomes" id="UP001431209"/>
    </source>
</evidence>
<comment type="caution">
    <text evidence="5">The sequence shown here is derived from an EMBL/GenBank/DDBJ whole genome shotgun (WGS) entry which is preliminary data.</text>
</comment>
<reference evidence="5 6" key="1">
    <citation type="submission" date="2024-03" db="EMBL/GenBank/DDBJ databases">
        <title>The Acrasis kona genome and developmental transcriptomes reveal deep origins of eukaryotic multicellular pathways.</title>
        <authorList>
            <person name="Sheikh S."/>
            <person name="Fu C.-J."/>
            <person name="Brown M.W."/>
            <person name="Baldauf S.L."/>
        </authorList>
    </citation>
    <scope>NUCLEOTIDE SEQUENCE [LARGE SCALE GENOMIC DNA]</scope>
    <source>
        <strain evidence="5 6">ATCC MYA-3509</strain>
    </source>
</reference>
<dbReference type="SMART" id="SM00512">
    <property type="entry name" value="Skp1"/>
    <property type="match status" value="1"/>
</dbReference>
<evidence type="ECO:0000256" key="1">
    <source>
        <dbReference type="ARBA" id="ARBA00004123"/>
    </source>
</evidence>
<comment type="subcellular location">
    <subcellularLocation>
        <location evidence="1">Nucleus</location>
    </subcellularLocation>
</comment>
<dbReference type="InterPro" id="IPR011333">
    <property type="entry name" value="SKP1/BTB/POZ_sf"/>
</dbReference>
<keyword evidence="5" id="KW-0648">Protein biosynthesis</keyword>
<dbReference type="InterPro" id="IPR001232">
    <property type="entry name" value="SKP1-like"/>
</dbReference>
<proteinExistence type="inferred from homology"/>
<name>A0AAW2ZIN7_9EUKA</name>
<accession>A0AAW2ZIN7</accession>
<comment type="similarity">
    <text evidence="2">Belongs to the SKP1 family.</text>
</comment>